<dbReference type="InterPro" id="IPR015046">
    <property type="entry name" value="LciA_Immunity-like"/>
</dbReference>
<dbReference type="EMBL" id="AODF01000023">
    <property type="protein sequence ID" value="EUJ30550.1"/>
    <property type="molecule type" value="Genomic_DNA"/>
</dbReference>
<comment type="caution">
    <text evidence="1">The sequence shown here is derived from an EMBL/GenBank/DDBJ whole genome shotgun (WGS) entry which is preliminary data.</text>
</comment>
<dbReference type="Proteomes" id="UP000019249">
    <property type="component" value="Unassembled WGS sequence"/>
</dbReference>
<name>A0ABP3AWU0_9LIST</name>
<dbReference type="Gene3D" id="1.20.1440.140">
    <property type="match status" value="1"/>
</dbReference>
<sequence length="98" mass="11130">MSKIKWFSGGNERGDQAITLINELMHDLLPVPKSESLQKTLHQYKNELERKEAAVPLILSRMNIAISNTIKKDEILLSDSQSDKIKQLASLSSIRYGY</sequence>
<evidence type="ECO:0000313" key="2">
    <source>
        <dbReference type="Proteomes" id="UP000019249"/>
    </source>
</evidence>
<organism evidence="1 2">
    <name type="scientific">Listeria floridensis FSL S10-1187</name>
    <dbReference type="NCBI Taxonomy" id="1265817"/>
    <lineage>
        <taxon>Bacteria</taxon>
        <taxon>Bacillati</taxon>
        <taxon>Bacillota</taxon>
        <taxon>Bacilli</taxon>
        <taxon>Bacillales</taxon>
        <taxon>Listeriaceae</taxon>
        <taxon>Listeria</taxon>
    </lineage>
</organism>
<evidence type="ECO:0000313" key="1">
    <source>
        <dbReference type="EMBL" id="EUJ30550.1"/>
    </source>
</evidence>
<protein>
    <submittedName>
        <fullName evidence="1">SakacinP immunity protein, SpiA</fullName>
    </submittedName>
</protein>
<accession>A0ABP3AWU0</accession>
<keyword evidence="2" id="KW-1185">Reference proteome</keyword>
<dbReference type="InterPro" id="IPR053739">
    <property type="entry name" value="Bact_Immunity_Domain_sf"/>
</dbReference>
<proteinExistence type="predicted"/>
<dbReference type="RefSeq" id="WP_036097656.1">
    <property type="nucleotide sequence ID" value="NZ_AODF01000023.1"/>
</dbReference>
<dbReference type="Pfam" id="PF08951">
    <property type="entry name" value="EntA_Immun"/>
    <property type="match status" value="1"/>
</dbReference>
<reference evidence="1 2" key="1">
    <citation type="journal article" date="2014" name="Int. J. Syst. Evol. Microbiol.">
        <title>Listeria floridensis sp. nov., Listeria aquatica sp. nov., Listeria cornellensis sp. nov., Listeria riparia sp. nov. and Listeria grandensis sp. nov., from agricultural and natural environments.</title>
        <authorList>
            <person name="den Bakker H.C."/>
            <person name="Warchocki S."/>
            <person name="Wright E.M."/>
            <person name="Allred A.F."/>
            <person name="Ahlstrom C."/>
            <person name="Manuel C.S."/>
            <person name="Stasiewicz M.J."/>
            <person name="Burrell A."/>
            <person name="Roof S."/>
            <person name="Strawn L."/>
            <person name="Fortes E.D."/>
            <person name="Nightingale K.K."/>
            <person name="Kephart D."/>
            <person name="Wiedmann M."/>
        </authorList>
    </citation>
    <scope>NUCLEOTIDE SEQUENCE [LARGE SCALE GENOMIC DNA]</scope>
    <source>
        <strain evidence="1 2">FSL S10-1187</strain>
    </source>
</reference>
<gene>
    <name evidence="1" type="ORF">MFLO_10453</name>
</gene>